<keyword evidence="12" id="KW-1185">Reference proteome</keyword>
<dbReference type="CDD" id="cd00331">
    <property type="entry name" value="IGPS"/>
    <property type="match status" value="1"/>
</dbReference>
<dbReference type="EC" id="4.1.1.48" evidence="9"/>
<evidence type="ECO:0000256" key="3">
    <source>
        <dbReference type="ARBA" id="ARBA00008737"/>
    </source>
</evidence>
<dbReference type="UniPathway" id="UPA00035">
    <property type="reaction ID" value="UER00043"/>
</dbReference>
<dbReference type="AlphaFoldDB" id="A0A7V9Z6L4"/>
<comment type="caution">
    <text evidence="11">The sequence shown here is derived from an EMBL/GenBank/DDBJ whole genome shotgun (WGS) entry which is preliminary data.</text>
</comment>
<evidence type="ECO:0000256" key="5">
    <source>
        <dbReference type="ARBA" id="ARBA00022793"/>
    </source>
</evidence>
<dbReference type="GO" id="GO:0000162">
    <property type="term" value="P:L-tryptophan biosynthetic process"/>
    <property type="evidence" value="ECO:0007669"/>
    <property type="project" value="UniProtKB-UniRule"/>
</dbReference>
<keyword evidence="7 9" id="KW-0057">Aromatic amino acid biosynthesis</keyword>
<keyword evidence="6 9" id="KW-0822">Tryptophan biosynthesis</keyword>
<comment type="catalytic activity">
    <reaction evidence="1 9">
        <text>1-(2-carboxyphenylamino)-1-deoxy-D-ribulose 5-phosphate + H(+) = (1S,2R)-1-C-(indol-3-yl)glycerol 3-phosphate + CO2 + H2O</text>
        <dbReference type="Rhea" id="RHEA:23476"/>
        <dbReference type="ChEBI" id="CHEBI:15377"/>
        <dbReference type="ChEBI" id="CHEBI:15378"/>
        <dbReference type="ChEBI" id="CHEBI:16526"/>
        <dbReference type="ChEBI" id="CHEBI:58613"/>
        <dbReference type="ChEBI" id="CHEBI:58866"/>
        <dbReference type="EC" id="4.1.1.48"/>
    </reaction>
</comment>
<evidence type="ECO:0000256" key="8">
    <source>
        <dbReference type="ARBA" id="ARBA00023239"/>
    </source>
</evidence>
<evidence type="ECO:0000256" key="1">
    <source>
        <dbReference type="ARBA" id="ARBA00001633"/>
    </source>
</evidence>
<sequence length="259" mass="28576">MLEQILTTKRKEVTTLTLPSTWSEVKRASLSAALRKPKRSIGLIAEVKKASPSKGLIRPDFHPVDIAKAYEQAGADAISVLTDVKYFQGHRQYLTDVKQAVQLPVLRKDFIIDRIQIEESVRIGADAILLIGEALPPKTLYELYKEAYEKGLECLVEVHKRETLENILAIFTPEIIGVNNRDLCTFVTSLETTKEVVPFVPADSIIVSESGIGNASDLTTVQTYGAKAVLVGESLMRKEDVGAAVHELFQEVDGIVRSS</sequence>
<dbReference type="GO" id="GO:0004425">
    <property type="term" value="F:indole-3-glycerol-phosphate synthase activity"/>
    <property type="evidence" value="ECO:0007669"/>
    <property type="project" value="UniProtKB-UniRule"/>
</dbReference>
<dbReference type="NCBIfam" id="NF001377">
    <property type="entry name" value="PRK00278.2-4"/>
    <property type="match status" value="1"/>
</dbReference>
<dbReference type="SUPFAM" id="SSF51366">
    <property type="entry name" value="Ribulose-phoshate binding barrel"/>
    <property type="match status" value="1"/>
</dbReference>
<dbReference type="HAMAP" id="MF_00134_B">
    <property type="entry name" value="IGPS_B"/>
    <property type="match status" value="1"/>
</dbReference>
<keyword evidence="4 9" id="KW-0028">Amino-acid biosynthesis</keyword>
<dbReference type="Pfam" id="PF00218">
    <property type="entry name" value="IGPS"/>
    <property type="match status" value="1"/>
</dbReference>
<evidence type="ECO:0000256" key="7">
    <source>
        <dbReference type="ARBA" id="ARBA00023141"/>
    </source>
</evidence>
<dbReference type="InterPro" id="IPR013785">
    <property type="entry name" value="Aldolase_TIM"/>
</dbReference>
<dbReference type="PANTHER" id="PTHR22854:SF2">
    <property type="entry name" value="INDOLE-3-GLYCEROL-PHOSPHATE SYNTHASE"/>
    <property type="match status" value="1"/>
</dbReference>
<dbReference type="Proteomes" id="UP000523087">
    <property type="component" value="Unassembled WGS sequence"/>
</dbReference>
<dbReference type="PANTHER" id="PTHR22854">
    <property type="entry name" value="TRYPTOPHAN BIOSYNTHESIS PROTEIN"/>
    <property type="match status" value="1"/>
</dbReference>
<dbReference type="Gene3D" id="3.20.20.70">
    <property type="entry name" value="Aldolase class I"/>
    <property type="match status" value="1"/>
</dbReference>
<keyword evidence="5 9" id="KW-0210">Decarboxylase</keyword>
<proteinExistence type="inferred from homology"/>
<evidence type="ECO:0000256" key="6">
    <source>
        <dbReference type="ARBA" id="ARBA00022822"/>
    </source>
</evidence>
<comment type="pathway">
    <text evidence="2 9">Amino-acid biosynthesis; L-tryptophan biosynthesis; L-tryptophan from chorismate: step 4/5.</text>
</comment>
<comment type="similarity">
    <text evidence="3 9">Belongs to the TrpC family.</text>
</comment>
<dbReference type="FunFam" id="3.20.20.70:FF:000024">
    <property type="entry name" value="Indole-3-glycerol phosphate synthase"/>
    <property type="match status" value="1"/>
</dbReference>
<keyword evidence="8 9" id="KW-0456">Lyase</keyword>
<accession>A0A7V9Z6L4</accession>
<dbReference type="NCBIfam" id="NF001375">
    <property type="entry name" value="PRK00278.2-2"/>
    <property type="match status" value="1"/>
</dbReference>
<evidence type="ECO:0000313" key="11">
    <source>
        <dbReference type="EMBL" id="MBA2875037.1"/>
    </source>
</evidence>
<evidence type="ECO:0000259" key="10">
    <source>
        <dbReference type="Pfam" id="PF00218"/>
    </source>
</evidence>
<organism evidence="11 12">
    <name type="scientific">Thermaerobacillus caldiproteolyticus</name>
    <dbReference type="NCBI Taxonomy" id="247480"/>
    <lineage>
        <taxon>Bacteria</taxon>
        <taxon>Bacillati</taxon>
        <taxon>Bacillota</taxon>
        <taxon>Bacilli</taxon>
        <taxon>Bacillales</taxon>
        <taxon>Anoxybacillaceae</taxon>
        <taxon>Thermaerobacillus</taxon>
    </lineage>
</organism>
<name>A0A7V9Z6L4_9BACL</name>
<evidence type="ECO:0000256" key="2">
    <source>
        <dbReference type="ARBA" id="ARBA00004696"/>
    </source>
</evidence>
<evidence type="ECO:0000313" key="12">
    <source>
        <dbReference type="Proteomes" id="UP000523087"/>
    </source>
</evidence>
<dbReference type="InterPro" id="IPR013798">
    <property type="entry name" value="Indole-3-glycerol_P_synth_dom"/>
</dbReference>
<feature type="domain" description="Indole-3-glycerol phosphate synthase" evidence="10">
    <location>
        <begin position="2"/>
        <end position="248"/>
    </location>
</feature>
<evidence type="ECO:0000256" key="4">
    <source>
        <dbReference type="ARBA" id="ARBA00022605"/>
    </source>
</evidence>
<evidence type="ECO:0000256" key="9">
    <source>
        <dbReference type="HAMAP-Rule" id="MF_00134"/>
    </source>
</evidence>
<reference evidence="11 12" key="1">
    <citation type="submission" date="2020-07" db="EMBL/GenBank/DDBJ databases">
        <title>Genomic Encyclopedia of Type Strains, Phase IV (KMG-IV): sequencing the most valuable type-strain genomes for metagenomic binning, comparative biology and taxonomic classification.</title>
        <authorList>
            <person name="Goeker M."/>
        </authorList>
    </citation>
    <scope>NUCLEOTIDE SEQUENCE [LARGE SCALE GENOMIC DNA]</scope>
    <source>
        <strain evidence="11 12">DSM 15730</strain>
    </source>
</reference>
<dbReference type="InterPro" id="IPR001468">
    <property type="entry name" value="Indole-3-GlycerolPSynthase_CS"/>
</dbReference>
<protein>
    <recommendedName>
        <fullName evidence="9">Indole-3-glycerol phosphate synthase</fullName>
        <shortName evidence="9">IGPS</shortName>
        <ecNumber evidence="9">4.1.1.48</ecNumber>
    </recommendedName>
</protein>
<dbReference type="RefSeq" id="WP_181555902.1">
    <property type="nucleotide sequence ID" value="NZ_CP064060.1"/>
</dbReference>
<gene>
    <name evidence="9" type="primary">trpC</name>
    <name evidence="11" type="ORF">HNR31_001810</name>
</gene>
<dbReference type="GO" id="GO:0004640">
    <property type="term" value="F:phosphoribosylanthranilate isomerase activity"/>
    <property type="evidence" value="ECO:0007669"/>
    <property type="project" value="TreeGrafter"/>
</dbReference>
<dbReference type="PROSITE" id="PS00614">
    <property type="entry name" value="IGPS"/>
    <property type="match status" value="1"/>
</dbReference>
<dbReference type="EMBL" id="JACDUT010000005">
    <property type="protein sequence ID" value="MBA2875037.1"/>
    <property type="molecule type" value="Genomic_DNA"/>
</dbReference>
<dbReference type="InterPro" id="IPR045186">
    <property type="entry name" value="Indole-3-glycerol_P_synth"/>
</dbReference>
<dbReference type="InterPro" id="IPR011060">
    <property type="entry name" value="RibuloseP-bd_barrel"/>
</dbReference>